<evidence type="ECO:0000259" key="2">
    <source>
        <dbReference type="Pfam" id="PF00534"/>
    </source>
</evidence>
<proteinExistence type="predicted"/>
<evidence type="ECO:0000259" key="3">
    <source>
        <dbReference type="Pfam" id="PF13439"/>
    </source>
</evidence>
<keyword evidence="1" id="KW-0808">Transferase</keyword>
<dbReference type="PANTHER" id="PTHR46401">
    <property type="entry name" value="GLYCOSYLTRANSFERASE WBBK-RELATED"/>
    <property type="match status" value="1"/>
</dbReference>
<dbReference type="EMBL" id="MSCM01000002">
    <property type="protein sequence ID" value="PQJ76952.1"/>
    <property type="molecule type" value="Genomic_DNA"/>
</dbReference>
<evidence type="ECO:0000313" key="5">
    <source>
        <dbReference type="Proteomes" id="UP000239068"/>
    </source>
</evidence>
<organism evidence="4 5">
    <name type="scientific">Polaribacter glomeratus</name>
    <dbReference type="NCBI Taxonomy" id="102"/>
    <lineage>
        <taxon>Bacteria</taxon>
        <taxon>Pseudomonadati</taxon>
        <taxon>Bacteroidota</taxon>
        <taxon>Flavobacteriia</taxon>
        <taxon>Flavobacteriales</taxon>
        <taxon>Flavobacteriaceae</taxon>
    </lineage>
</organism>
<feature type="domain" description="Glycosyltransferase subfamily 4-like N-terminal" evidence="3">
    <location>
        <begin position="17"/>
        <end position="180"/>
    </location>
</feature>
<accession>A0A2S7WI46</accession>
<dbReference type="InterPro" id="IPR028098">
    <property type="entry name" value="Glyco_trans_4-like_N"/>
</dbReference>
<sequence>MKIAIEAQRIFRKKKHGMDMVALELIKNLQLIDHKNEYFIFVKPDEDSAVLQETSNFKIIELNGGPYPTWEQIALPKAAKQYGCDILHCTSNTAPFFTDIPLITILHDIIYMESSYLQILKSSASTYQKFGNIYRKLVVPRVVKNSKKVITVSHFEKNRIGEFFGIKGDDKLDAIYNGVSEHFKPVTNSDELKRVKEKYNLPDTYFFFLGNTDPKKNTIGTLKAFSDFLKQTGSNHKLVMLDYDKIELNKLLAEINDTNLIDNIVLTGYVVNTDLPAIYAQCDVFLYPSLRESFGIPMLEAMSCNVPVITSNTSSMPEVAGDAAHIVDPFKSEEITQGIIKILNDDAYRKLLCEKGLERSKQFSWNNMAKAYLKQYELIYSAHSKK</sequence>
<dbReference type="InterPro" id="IPR001296">
    <property type="entry name" value="Glyco_trans_1"/>
</dbReference>
<dbReference type="FunFam" id="3.40.50.2000:FF:000119">
    <property type="entry name" value="Glycosyl transferase group 1"/>
    <property type="match status" value="1"/>
</dbReference>
<keyword evidence="5" id="KW-1185">Reference proteome</keyword>
<feature type="domain" description="Glycosyl transferase family 1" evidence="2">
    <location>
        <begin position="192"/>
        <end position="354"/>
    </location>
</feature>
<name>A0A2S7WI46_9FLAO</name>
<gene>
    <name evidence="4" type="ORF">BTO16_13910</name>
</gene>
<dbReference type="Gene3D" id="3.40.50.2000">
    <property type="entry name" value="Glycogen Phosphorylase B"/>
    <property type="match status" value="2"/>
</dbReference>
<dbReference type="PANTHER" id="PTHR46401:SF2">
    <property type="entry name" value="GLYCOSYLTRANSFERASE WBBK-RELATED"/>
    <property type="match status" value="1"/>
</dbReference>
<reference evidence="4 5" key="1">
    <citation type="submission" date="2016-12" db="EMBL/GenBank/DDBJ databases">
        <title>Trade-off between light-utilization and light-protection in marine flavobacteria.</title>
        <authorList>
            <person name="Kumagai Y."/>
            <person name="Yoshizawa S."/>
            <person name="Kogure K."/>
            <person name="Iwasaki W."/>
        </authorList>
    </citation>
    <scope>NUCLEOTIDE SEQUENCE [LARGE SCALE GENOMIC DNA]</scope>
    <source>
        <strain evidence="4 5">ATCC 43844</strain>
    </source>
</reference>
<dbReference type="OrthoDB" id="9801609at2"/>
<dbReference type="Pfam" id="PF13439">
    <property type="entry name" value="Glyco_transf_4"/>
    <property type="match status" value="1"/>
</dbReference>
<evidence type="ECO:0000256" key="1">
    <source>
        <dbReference type="ARBA" id="ARBA00022679"/>
    </source>
</evidence>
<dbReference type="Pfam" id="PF00534">
    <property type="entry name" value="Glycos_transf_1"/>
    <property type="match status" value="1"/>
</dbReference>
<comment type="caution">
    <text evidence="4">The sequence shown here is derived from an EMBL/GenBank/DDBJ whole genome shotgun (WGS) entry which is preliminary data.</text>
</comment>
<dbReference type="SUPFAM" id="SSF53756">
    <property type="entry name" value="UDP-Glycosyltransferase/glycogen phosphorylase"/>
    <property type="match status" value="1"/>
</dbReference>
<dbReference type="RefSeq" id="WP_105022272.1">
    <property type="nucleotide sequence ID" value="NZ_MSCM01000002.1"/>
</dbReference>
<dbReference type="CDD" id="cd03809">
    <property type="entry name" value="GT4_MtfB-like"/>
    <property type="match status" value="1"/>
</dbReference>
<dbReference type="Proteomes" id="UP000239068">
    <property type="component" value="Unassembled WGS sequence"/>
</dbReference>
<dbReference type="GO" id="GO:0016757">
    <property type="term" value="F:glycosyltransferase activity"/>
    <property type="evidence" value="ECO:0007669"/>
    <property type="project" value="InterPro"/>
</dbReference>
<evidence type="ECO:0008006" key="6">
    <source>
        <dbReference type="Google" id="ProtNLM"/>
    </source>
</evidence>
<dbReference type="AlphaFoldDB" id="A0A2S7WI46"/>
<evidence type="ECO:0000313" key="4">
    <source>
        <dbReference type="EMBL" id="PQJ76952.1"/>
    </source>
</evidence>
<protein>
    <recommendedName>
        <fullName evidence="6">Group 1 glycosyl transferase</fullName>
    </recommendedName>
</protein>